<protein>
    <submittedName>
        <fullName evidence="2">Uncharacterized protein</fullName>
    </submittedName>
</protein>
<evidence type="ECO:0000256" key="1">
    <source>
        <dbReference type="SAM" id="MobiDB-lite"/>
    </source>
</evidence>
<dbReference type="Proteomes" id="UP000003561">
    <property type="component" value="Unassembled WGS sequence"/>
</dbReference>
<dbReference type="RefSeq" id="WP_007885060.1">
    <property type="nucleotide sequence ID" value="NZ_ACFY01000061.1"/>
</dbReference>
<dbReference type="eggNOG" id="ENOG502Z8X6">
    <property type="taxonomic scope" value="Bacteria"/>
</dbReference>
<feature type="region of interest" description="Disordered" evidence="1">
    <location>
        <begin position="282"/>
        <end position="303"/>
    </location>
</feature>
<name>C0FSE7_9FIRM</name>
<dbReference type="InterPro" id="IPR013324">
    <property type="entry name" value="RNA_pol_sigma_r3/r4-like"/>
</dbReference>
<reference evidence="2 3" key="2">
    <citation type="submission" date="2009-03" db="EMBL/GenBank/DDBJ databases">
        <title>Draft genome sequence of Roseburia inulinivorans (DSM 16841).</title>
        <authorList>
            <person name="Sudarsanam P."/>
            <person name="Ley R."/>
            <person name="Guruge J."/>
            <person name="Turnbaugh P.J."/>
            <person name="Mahowald M."/>
            <person name="Liep D."/>
            <person name="Gordon J."/>
        </authorList>
    </citation>
    <scope>NUCLEOTIDE SEQUENCE [LARGE SCALE GENOMIC DNA]</scope>
    <source>
        <strain evidence="2 3">DSM 16841</strain>
    </source>
</reference>
<feature type="compositionally biased region" description="Basic and acidic residues" evidence="1">
    <location>
        <begin position="282"/>
        <end position="291"/>
    </location>
</feature>
<dbReference type="EMBL" id="ACFY01000061">
    <property type="protein sequence ID" value="EEG94535.1"/>
    <property type="molecule type" value="Genomic_DNA"/>
</dbReference>
<evidence type="ECO:0000313" key="3">
    <source>
        <dbReference type="Proteomes" id="UP000003561"/>
    </source>
</evidence>
<sequence>MQNGTIFEKSQNIFLKRGGVMAYLSDDELLDTEGGFTGWDDETGAGATEETLEQALAEERLAELESELEQDEHPIDYEAELEDEEEEAAPVNEKRLKREIRAEAVRRLEEAARTEKDFRAVVEEWNKLDRNRERRERDHENLRGDVPLEYQAVPEPKLIPRWMNNPAYRQLMAGNFLDILFDCPYEMHNLTADAFISRMVEELSEEHKEVLYFLSLRLYSTTRLAAVRGQSDRNIRKLRKTIHKKLQRQMYDHLCGKQEHGGSLTLRERQFLEEYSKIARKQGKDAVIRRENKTKRRKKKNRP</sequence>
<organism evidence="2 3">
    <name type="scientific">Roseburia inulinivorans DSM 16841</name>
    <dbReference type="NCBI Taxonomy" id="622312"/>
    <lineage>
        <taxon>Bacteria</taxon>
        <taxon>Bacillati</taxon>
        <taxon>Bacillota</taxon>
        <taxon>Clostridia</taxon>
        <taxon>Lachnospirales</taxon>
        <taxon>Lachnospiraceae</taxon>
        <taxon>Roseburia</taxon>
    </lineage>
</organism>
<reference evidence="2 3" key="1">
    <citation type="submission" date="2009-02" db="EMBL/GenBank/DDBJ databases">
        <authorList>
            <person name="Fulton L."/>
            <person name="Clifton S."/>
            <person name="Fulton B."/>
            <person name="Xu J."/>
            <person name="Minx P."/>
            <person name="Pepin K.H."/>
            <person name="Johnson M."/>
            <person name="Bhonagiri V."/>
            <person name="Nash W.E."/>
            <person name="Mardis E.R."/>
            <person name="Wilson R.K."/>
        </authorList>
    </citation>
    <scope>NUCLEOTIDE SEQUENCE [LARGE SCALE GENOMIC DNA]</scope>
    <source>
        <strain evidence="2 3">DSM 16841</strain>
    </source>
</reference>
<dbReference type="AlphaFoldDB" id="C0FSE7"/>
<accession>C0FSE7</accession>
<feature type="compositionally biased region" description="Basic residues" evidence="1">
    <location>
        <begin position="292"/>
        <end position="303"/>
    </location>
</feature>
<gene>
    <name evidence="2" type="ORF">ROSEINA2194_01663</name>
</gene>
<proteinExistence type="predicted"/>
<evidence type="ECO:0000313" key="2">
    <source>
        <dbReference type="EMBL" id="EEG94535.1"/>
    </source>
</evidence>
<dbReference type="SUPFAM" id="SSF88659">
    <property type="entry name" value="Sigma3 and sigma4 domains of RNA polymerase sigma factors"/>
    <property type="match status" value="1"/>
</dbReference>
<comment type="caution">
    <text evidence="2">The sequence shown here is derived from an EMBL/GenBank/DDBJ whole genome shotgun (WGS) entry which is preliminary data.</text>
</comment>